<sequence>MSVLTHVAVIVGTILALWGGAVWVVESASRIAKKFGLSQLVIGLTVVAIGTSAPEFAVSISAALSGKLSISVGNVVGSNIFNLGIILGFVAILSSVKTDKTLLYRDGSLLVIVGLILVLFFYDLELSLFEGILLVSTLLIYIFMLLRSKTPIEEEIPEGDFSWKDIPMLIIGIAFIVGGAHYLVESASTIARHFGISEWMIGITIVAAGTSIPEFATSVVAIVKGKQGISIGNLIGSDIFNLLGVLGVASIIRPLEISQSDYYSIVILSVYLILLFAMMRFRWKIGKVEGTILILLAIFRWWIVTVV</sequence>
<dbReference type="NCBIfam" id="TIGR00367">
    <property type="entry name" value="calcium/sodium antiporter"/>
    <property type="match status" value="1"/>
</dbReference>
<gene>
    <name evidence="7" type="ORF">MNBD_IGNAVI01-2432</name>
</gene>
<dbReference type="GO" id="GO:0005262">
    <property type="term" value="F:calcium channel activity"/>
    <property type="evidence" value="ECO:0007669"/>
    <property type="project" value="TreeGrafter"/>
</dbReference>
<reference evidence="7" key="1">
    <citation type="submission" date="2018-06" db="EMBL/GenBank/DDBJ databases">
        <authorList>
            <person name="Zhirakovskaya E."/>
        </authorList>
    </citation>
    <scope>NUCLEOTIDE SEQUENCE</scope>
</reference>
<dbReference type="InterPro" id="IPR004481">
    <property type="entry name" value="K/Na/Ca-exchanger"/>
</dbReference>
<feature type="transmembrane region" description="Helical" evidence="5">
    <location>
        <begin position="128"/>
        <end position="146"/>
    </location>
</feature>
<feature type="transmembrane region" description="Helical" evidence="5">
    <location>
        <begin position="166"/>
        <end position="184"/>
    </location>
</feature>
<feature type="transmembrane region" description="Helical" evidence="5">
    <location>
        <begin position="76"/>
        <end position="96"/>
    </location>
</feature>
<feature type="transmembrane region" description="Helical" evidence="5">
    <location>
        <begin position="6"/>
        <end position="25"/>
    </location>
</feature>
<evidence type="ECO:0000259" key="6">
    <source>
        <dbReference type="Pfam" id="PF01699"/>
    </source>
</evidence>
<feature type="transmembrane region" description="Helical" evidence="5">
    <location>
        <begin position="103"/>
        <end position="122"/>
    </location>
</feature>
<keyword evidence="2 5" id="KW-0812">Transmembrane</keyword>
<feature type="transmembrane region" description="Helical" evidence="5">
    <location>
        <begin position="37"/>
        <end position="64"/>
    </location>
</feature>
<dbReference type="Pfam" id="PF01699">
    <property type="entry name" value="Na_Ca_ex"/>
    <property type="match status" value="2"/>
</dbReference>
<feature type="transmembrane region" description="Helical" evidence="5">
    <location>
        <begin position="235"/>
        <end position="255"/>
    </location>
</feature>
<feature type="transmembrane region" description="Helical" evidence="5">
    <location>
        <begin position="199"/>
        <end position="223"/>
    </location>
</feature>
<evidence type="ECO:0000313" key="7">
    <source>
        <dbReference type="EMBL" id="VAX28491.1"/>
    </source>
</evidence>
<dbReference type="PANTHER" id="PTHR10846:SF8">
    <property type="entry name" value="INNER MEMBRANE PROTEIN YRBG"/>
    <property type="match status" value="1"/>
</dbReference>
<feature type="domain" description="Sodium/calcium exchanger membrane region" evidence="6">
    <location>
        <begin position="7"/>
        <end position="146"/>
    </location>
</feature>
<dbReference type="InterPro" id="IPR004837">
    <property type="entry name" value="NaCa_Exmemb"/>
</dbReference>
<evidence type="ECO:0000256" key="2">
    <source>
        <dbReference type="ARBA" id="ARBA00022692"/>
    </source>
</evidence>
<proteinExistence type="predicted"/>
<dbReference type="AlphaFoldDB" id="A0A3B1CPT6"/>
<organism evidence="7">
    <name type="scientific">hydrothermal vent metagenome</name>
    <dbReference type="NCBI Taxonomy" id="652676"/>
    <lineage>
        <taxon>unclassified sequences</taxon>
        <taxon>metagenomes</taxon>
        <taxon>ecological metagenomes</taxon>
    </lineage>
</organism>
<evidence type="ECO:0000256" key="5">
    <source>
        <dbReference type="SAM" id="Phobius"/>
    </source>
</evidence>
<protein>
    <submittedName>
        <fullName evidence="7">Inner membrane protein YrbG, predicted calcium/sodium:proton antiporter</fullName>
    </submittedName>
</protein>
<dbReference type="PANTHER" id="PTHR10846">
    <property type="entry name" value="SODIUM/POTASSIUM/CALCIUM EXCHANGER"/>
    <property type="match status" value="1"/>
</dbReference>
<dbReference type="EMBL" id="UOGD01000417">
    <property type="protein sequence ID" value="VAX28491.1"/>
    <property type="molecule type" value="Genomic_DNA"/>
</dbReference>
<keyword evidence="4 5" id="KW-0472">Membrane</keyword>
<dbReference type="GO" id="GO:0005886">
    <property type="term" value="C:plasma membrane"/>
    <property type="evidence" value="ECO:0007669"/>
    <property type="project" value="TreeGrafter"/>
</dbReference>
<dbReference type="Gene3D" id="1.20.1420.30">
    <property type="entry name" value="NCX, central ion-binding region"/>
    <property type="match status" value="1"/>
</dbReference>
<accession>A0A3B1CPT6</accession>
<name>A0A3B1CPT6_9ZZZZ</name>
<feature type="domain" description="Sodium/calcium exchanger membrane region" evidence="6">
    <location>
        <begin position="168"/>
        <end position="302"/>
    </location>
</feature>
<dbReference type="GO" id="GO:0006874">
    <property type="term" value="P:intracellular calcium ion homeostasis"/>
    <property type="evidence" value="ECO:0007669"/>
    <property type="project" value="TreeGrafter"/>
</dbReference>
<evidence type="ECO:0000256" key="3">
    <source>
        <dbReference type="ARBA" id="ARBA00022989"/>
    </source>
</evidence>
<feature type="transmembrane region" description="Helical" evidence="5">
    <location>
        <begin position="261"/>
        <end position="278"/>
    </location>
</feature>
<dbReference type="InterPro" id="IPR044880">
    <property type="entry name" value="NCX_ion-bd_dom_sf"/>
</dbReference>
<dbReference type="GO" id="GO:0008273">
    <property type="term" value="F:calcium, potassium:sodium antiporter activity"/>
    <property type="evidence" value="ECO:0007669"/>
    <property type="project" value="TreeGrafter"/>
</dbReference>
<comment type="subcellular location">
    <subcellularLocation>
        <location evidence="1">Membrane</location>
        <topology evidence="1">Multi-pass membrane protein</topology>
    </subcellularLocation>
</comment>
<feature type="transmembrane region" description="Helical" evidence="5">
    <location>
        <begin position="285"/>
        <end position="303"/>
    </location>
</feature>
<evidence type="ECO:0000256" key="1">
    <source>
        <dbReference type="ARBA" id="ARBA00004141"/>
    </source>
</evidence>
<keyword evidence="3 5" id="KW-1133">Transmembrane helix</keyword>
<evidence type="ECO:0000256" key="4">
    <source>
        <dbReference type="ARBA" id="ARBA00023136"/>
    </source>
</evidence>